<evidence type="ECO:0000256" key="5">
    <source>
        <dbReference type="ARBA" id="ARBA00022759"/>
    </source>
</evidence>
<dbReference type="InterPro" id="IPR021127">
    <property type="entry name" value="CRISPR_associated_Cas2"/>
</dbReference>
<dbReference type="eggNOG" id="COG3512">
    <property type="taxonomic scope" value="Bacteria"/>
</dbReference>
<dbReference type="SUPFAM" id="SSF143430">
    <property type="entry name" value="TTP0101/SSO1404-like"/>
    <property type="match status" value="1"/>
</dbReference>
<sequence length="97" mass="11629">MYDVSFKDENDTKEYTKFYTSLQKLGYYRMQYSIYAKTISTHTKYPYEKAKLISILPKNANVRILCISEQQYQGIEILRGSKSLNEKYNDNERYIKL</sequence>
<keyword evidence="11" id="KW-1185">Reference proteome</keyword>
<dbReference type="GO" id="GO:0016787">
    <property type="term" value="F:hydrolase activity"/>
    <property type="evidence" value="ECO:0007669"/>
    <property type="project" value="UniProtKB-KW"/>
</dbReference>
<keyword evidence="6 9" id="KW-0378">Hydrolase</keyword>
<proteinExistence type="inferred from homology"/>
<evidence type="ECO:0000256" key="4">
    <source>
        <dbReference type="ARBA" id="ARBA00022723"/>
    </source>
</evidence>
<dbReference type="GO" id="GO:0046872">
    <property type="term" value="F:metal ion binding"/>
    <property type="evidence" value="ECO:0007669"/>
    <property type="project" value="UniProtKB-UniRule"/>
</dbReference>
<dbReference type="Proteomes" id="UP000008812">
    <property type="component" value="Chromosome"/>
</dbReference>
<dbReference type="HOGENOM" id="CLU_150500_1_0_14"/>
<evidence type="ECO:0000313" key="11">
    <source>
        <dbReference type="Proteomes" id="UP000008812"/>
    </source>
</evidence>
<keyword evidence="5 9" id="KW-0255">Endonuclease</keyword>
<name>B3PMZ0_META1</name>
<keyword evidence="3 9" id="KW-0540">Nuclease</keyword>
<comment type="similarity">
    <text evidence="2 9">Belongs to the CRISPR-associated endoribonuclease Cas2 protein family.</text>
</comment>
<evidence type="ECO:0000256" key="7">
    <source>
        <dbReference type="ARBA" id="ARBA00022842"/>
    </source>
</evidence>
<keyword evidence="8 9" id="KW-0051">Antiviral defense</keyword>
<dbReference type="GO" id="GO:0004521">
    <property type="term" value="F:RNA endonuclease activity"/>
    <property type="evidence" value="ECO:0007669"/>
    <property type="project" value="InterPro"/>
</dbReference>
<dbReference type="AlphaFoldDB" id="B3PMZ0"/>
<dbReference type="KEGG" id="mat:MARTH_orf599"/>
<comment type="cofactor">
    <cofactor evidence="1 9">
        <name>Mg(2+)</name>
        <dbReference type="ChEBI" id="CHEBI:18420"/>
    </cofactor>
</comment>
<evidence type="ECO:0000256" key="6">
    <source>
        <dbReference type="ARBA" id="ARBA00022801"/>
    </source>
</evidence>
<dbReference type="Pfam" id="PF09827">
    <property type="entry name" value="CRISPR_Cas2"/>
    <property type="match status" value="1"/>
</dbReference>
<dbReference type="EC" id="3.1.-.-" evidence="9"/>
<dbReference type="HAMAP" id="MF_01471">
    <property type="entry name" value="Cas2"/>
    <property type="match status" value="1"/>
</dbReference>
<dbReference type="Gene3D" id="3.30.70.240">
    <property type="match status" value="1"/>
</dbReference>
<dbReference type="NCBIfam" id="TIGR01573">
    <property type="entry name" value="cas2"/>
    <property type="match status" value="1"/>
</dbReference>
<dbReference type="STRING" id="243272.MARTH_orf599"/>
<keyword evidence="4 9" id="KW-0479">Metal-binding</keyword>
<organism evidence="10 11">
    <name type="scientific">Metamycoplasma arthritidis (strain 158L3-1)</name>
    <name type="common">Mycoplasma arthritidis</name>
    <dbReference type="NCBI Taxonomy" id="243272"/>
    <lineage>
        <taxon>Bacteria</taxon>
        <taxon>Bacillati</taxon>
        <taxon>Mycoplasmatota</taxon>
        <taxon>Mycoplasmoidales</taxon>
        <taxon>Metamycoplasmataceae</taxon>
        <taxon>Metamycoplasma</taxon>
    </lineage>
</organism>
<evidence type="ECO:0000313" key="10">
    <source>
        <dbReference type="EMBL" id="ACF07392.1"/>
    </source>
</evidence>
<evidence type="ECO:0000256" key="9">
    <source>
        <dbReference type="HAMAP-Rule" id="MF_01471"/>
    </source>
</evidence>
<dbReference type="GO" id="GO:0051607">
    <property type="term" value="P:defense response to virus"/>
    <property type="evidence" value="ECO:0007669"/>
    <property type="project" value="UniProtKB-UniRule"/>
</dbReference>
<dbReference type="InterPro" id="IPR019199">
    <property type="entry name" value="Virulence_VapD/CRISPR_Cas2"/>
</dbReference>
<evidence type="ECO:0000256" key="8">
    <source>
        <dbReference type="ARBA" id="ARBA00023118"/>
    </source>
</evidence>
<reference evidence="10 11" key="1">
    <citation type="journal article" date="2008" name="Infect. Immun.">
        <title>Genome of Mycoplasma arthritidis.</title>
        <authorList>
            <person name="Dybvig K."/>
            <person name="Zuhua C."/>
            <person name="Lao P."/>
            <person name="Jordan D.S."/>
            <person name="French C.T."/>
            <person name="Tu A.H."/>
            <person name="Loraine A.E."/>
        </authorList>
    </citation>
    <scope>NUCLEOTIDE SEQUENCE [LARGE SCALE GENOMIC DNA]</scope>
    <source>
        <strain evidence="10 11">158L3-1</strain>
    </source>
</reference>
<comment type="subunit">
    <text evidence="9">Homodimer, forms a heterotetramer with a Cas1 homodimer.</text>
</comment>
<accession>B3PMZ0</accession>
<feature type="binding site" evidence="9">
    <location>
        <position position="8"/>
    </location>
    <ligand>
        <name>Mg(2+)</name>
        <dbReference type="ChEBI" id="CHEBI:18420"/>
        <note>catalytic</note>
    </ligand>
</feature>
<evidence type="ECO:0000256" key="1">
    <source>
        <dbReference type="ARBA" id="ARBA00001946"/>
    </source>
</evidence>
<evidence type="ECO:0000256" key="3">
    <source>
        <dbReference type="ARBA" id="ARBA00022722"/>
    </source>
</evidence>
<evidence type="ECO:0000256" key="2">
    <source>
        <dbReference type="ARBA" id="ARBA00009959"/>
    </source>
</evidence>
<keyword evidence="7 9" id="KW-0460">Magnesium</keyword>
<dbReference type="GO" id="GO:0043571">
    <property type="term" value="P:maintenance of CRISPR repeat elements"/>
    <property type="evidence" value="ECO:0007669"/>
    <property type="project" value="UniProtKB-UniRule"/>
</dbReference>
<protein>
    <recommendedName>
        <fullName evidence="9">CRISPR-associated endoribonuclease Cas2</fullName>
        <ecNumber evidence="9">3.1.-.-</ecNumber>
    </recommendedName>
</protein>
<comment type="function">
    <text evidence="9">CRISPR (clustered regularly interspaced short palindromic repeat), is an adaptive immune system that provides protection against mobile genetic elements (viruses, transposable elements and conjugative plasmids). CRISPR clusters contain sequences complementary to antecedent mobile elements and target invading nucleic acids. CRISPR clusters are transcribed and processed into CRISPR RNA (crRNA). Functions as a ssRNA-specific endoribonuclease. Involved in the integration of spacer DNA into the CRISPR cassette.</text>
</comment>
<gene>
    <name evidence="9" type="primary">cas2</name>
    <name evidence="10" type="ordered locus">MARTH_orf599</name>
</gene>
<dbReference type="EMBL" id="CP001047">
    <property type="protein sequence ID" value="ACF07392.1"/>
    <property type="molecule type" value="Genomic_DNA"/>
</dbReference>